<dbReference type="GO" id="GO:0005524">
    <property type="term" value="F:ATP binding"/>
    <property type="evidence" value="ECO:0007669"/>
    <property type="project" value="UniProtKB-KW"/>
</dbReference>
<evidence type="ECO:0000259" key="8">
    <source>
        <dbReference type="Pfam" id="PF07005"/>
    </source>
</evidence>
<accession>A0A7W9E4Q6</accession>
<evidence type="ECO:0000259" key="9">
    <source>
        <dbReference type="Pfam" id="PF17042"/>
    </source>
</evidence>
<dbReference type="InterPro" id="IPR031475">
    <property type="entry name" value="NBD_C"/>
</dbReference>
<feature type="domain" description="Four-carbon acid sugar kinase nucleotide binding" evidence="9">
    <location>
        <begin position="280"/>
        <end position="451"/>
    </location>
</feature>
<evidence type="ECO:0000256" key="4">
    <source>
        <dbReference type="ARBA" id="ARBA00022777"/>
    </source>
</evidence>
<feature type="compositionally biased region" description="Basic and acidic residues" evidence="7">
    <location>
        <begin position="15"/>
        <end position="25"/>
    </location>
</feature>
<evidence type="ECO:0000256" key="1">
    <source>
        <dbReference type="ARBA" id="ARBA00005715"/>
    </source>
</evidence>
<dbReference type="Pfam" id="PF07005">
    <property type="entry name" value="SBD_N"/>
    <property type="match status" value="1"/>
</dbReference>
<dbReference type="SUPFAM" id="SSF142764">
    <property type="entry name" value="YgbK-like"/>
    <property type="match status" value="1"/>
</dbReference>
<organism evidence="10 11">
    <name type="scientific">Cryobacterium roopkundense</name>
    <dbReference type="NCBI Taxonomy" id="1001240"/>
    <lineage>
        <taxon>Bacteria</taxon>
        <taxon>Bacillati</taxon>
        <taxon>Actinomycetota</taxon>
        <taxon>Actinomycetes</taxon>
        <taxon>Micrococcales</taxon>
        <taxon>Microbacteriaceae</taxon>
        <taxon>Cryobacterium</taxon>
    </lineage>
</organism>
<comment type="similarity">
    <text evidence="1">Belongs to the four-carbon acid sugar kinase family.</text>
</comment>
<dbReference type="Proteomes" id="UP000561726">
    <property type="component" value="Unassembled WGS sequence"/>
</dbReference>
<dbReference type="Gene3D" id="3.40.50.10840">
    <property type="entry name" value="Putative sugar-binding, N-terminal domain"/>
    <property type="match status" value="1"/>
</dbReference>
<evidence type="ECO:0000313" key="11">
    <source>
        <dbReference type="Proteomes" id="UP000561726"/>
    </source>
</evidence>
<protein>
    <submittedName>
        <fullName evidence="10">Uncharacterized protein YgbK (DUF1537 family)</fullName>
    </submittedName>
</protein>
<keyword evidence="2" id="KW-0808">Transferase</keyword>
<reference evidence="10 11" key="1">
    <citation type="submission" date="2020-08" db="EMBL/GenBank/DDBJ databases">
        <title>Sequencing the genomes of 1000 actinobacteria strains.</title>
        <authorList>
            <person name="Klenk H.-P."/>
        </authorList>
    </citation>
    <scope>NUCLEOTIDE SEQUENCE [LARGE SCALE GENOMIC DNA]</scope>
    <source>
        <strain evidence="10 11">DSM 21065</strain>
    </source>
</reference>
<evidence type="ECO:0000256" key="6">
    <source>
        <dbReference type="ARBA" id="ARBA00023277"/>
    </source>
</evidence>
<evidence type="ECO:0000256" key="2">
    <source>
        <dbReference type="ARBA" id="ARBA00022679"/>
    </source>
</evidence>
<dbReference type="Gene3D" id="3.40.980.20">
    <property type="entry name" value="Four-carbon acid sugar kinase, nucleotide binding domain"/>
    <property type="match status" value="1"/>
</dbReference>
<dbReference type="InterPro" id="IPR042213">
    <property type="entry name" value="NBD_C_sf"/>
</dbReference>
<sequence>MTDSVPSRGATDDSTGDRHSLDVSANRRDAHHISVGIVADDLTGGGDSAVQFARDGWHTRLALTPPDSQVLRHGAVIAVVSDARAQPAPLACRSTADAVEALAAGGVNRLLLKIDSTMRGSAHAQIVGALKTWQLRHPGAFAVACPAYPAMGRTVLNGRVLVNGKGVETTAIGIDPVTPVTTNLLRELVPGSVHVTLDAGSAADHAEQLRAAGQNLTRVITVDAQTDADLLALAEAVAVLGAEVVPAGSAGLAVALSQVWRPDLAVAVAQPRQQAERVIVVVSSLHDMSRSQYDHLVENTSTEHVRTFAPSLAVLLTPGAIGEWIAAELASAPDLPAVVIVATPSERPAASAVDAGSTPRPTPAPTSTATAAVVIAEGLAIITAAVFAHRPVGAVVLMGGEGARAVLDRFAASAIMVTDAIREGIPVGLIEGGLADGLTVVTKAGGFGAAASISDILPELLADHVLSPPVDPNTGVQP</sequence>
<dbReference type="AlphaFoldDB" id="A0A7W9E4Q6"/>
<keyword evidence="6" id="KW-0119">Carbohydrate metabolism</keyword>
<proteinExistence type="inferred from homology"/>
<keyword evidence="3" id="KW-0547">Nucleotide-binding</keyword>
<dbReference type="EMBL" id="JACHBQ010000001">
    <property type="protein sequence ID" value="MBB5641694.1"/>
    <property type="molecule type" value="Genomic_DNA"/>
</dbReference>
<dbReference type="InterPro" id="IPR010737">
    <property type="entry name" value="4-carb_acid_sugar_kinase_N"/>
</dbReference>
<name>A0A7W9E4Q6_9MICO</name>
<keyword evidence="5" id="KW-0067">ATP-binding</keyword>
<feature type="region of interest" description="Disordered" evidence="7">
    <location>
        <begin position="1"/>
        <end position="25"/>
    </location>
</feature>
<comment type="caution">
    <text evidence="10">The sequence shown here is derived from an EMBL/GenBank/DDBJ whole genome shotgun (WGS) entry which is preliminary data.</text>
</comment>
<evidence type="ECO:0000256" key="7">
    <source>
        <dbReference type="SAM" id="MobiDB-lite"/>
    </source>
</evidence>
<gene>
    <name evidence="10" type="ORF">BJ997_002242</name>
</gene>
<keyword evidence="4" id="KW-0418">Kinase</keyword>
<feature type="domain" description="Four-carbon acid sugar kinase N-terminal" evidence="8">
    <location>
        <begin position="36"/>
        <end position="256"/>
    </location>
</feature>
<dbReference type="GO" id="GO:0016301">
    <property type="term" value="F:kinase activity"/>
    <property type="evidence" value="ECO:0007669"/>
    <property type="project" value="UniProtKB-KW"/>
</dbReference>
<dbReference type="InterPro" id="IPR037051">
    <property type="entry name" value="4-carb_acid_sugar_kinase_N_sf"/>
</dbReference>
<evidence type="ECO:0000313" key="10">
    <source>
        <dbReference type="EMBL" id="MBB5641694.1"/>
    </source>
</evidence>
<dbReference type="Pfam" id="PF17042">
    <property type="entry name" value="NBD_C"/>
    <property type="match status" value="1"/>
</dbReference>
<dbReference type="OrthoDB" id="191465at2"/>
<evidence type="ECO:0000256" key="5">
    <source>
        <dbReference type="ARBA" id="ARBA00022840"/>
    </source>
</evidence>
<dbReference type="RefSeq" id="WP_052542104.1">
    <property type="nucleotide sequence ID" value="NZ_JACHBQ010000001.1"/>
</dbReference>
<evidence type="ECO:0000256" key="3">
    <source>
        <dbReference type="ARBA" id="ARBA00022741"/>
    </source>
</evidence>